<name>A0A7I8IM71_SPIIN</name>
<evidence type="ECO:0000259" key="3">
    <source>
        <dbReference type="Pfam" id="PF24714"/>
    </source>
</evidence>
<feature type="compositionally biased region" description="Low complexity" evidence="1">
    <location>
        <begin position="374"/>
        <end position="387"/>
    </location>
</feature>
<dbReference type="Pfam" id="PF24714">
    <property type="entry name" value="TOR1L1_N"/>
    <property type="match status" value="1"/>
</dbReference>
<protein>
    <submittedName>
        <fullName evidence="4">Uncharacterized protein</fullName>
    </submittedName>
</protein>
<sequence>MATTVSRSNSRASRAPAQAHSASHSPNSNAKGSASSSSTSALSSHLATVELKQRILGAISKLSDRDTHQIAVEDLERIIRTLPADGVPMLLNTFLHDPPSMEPSSRQSPITARRECLRLLALLCSTHPEAASAHLPKIISHIVRRIKDPSSDTSVRDACRDTVGSLSSLYLRVNGGSTSENYASVVSLFVKPFFEAMGEQNKIVQAGASACLAKLVECAGGVVSQDLQVSWGQSFLAKGALLSVVSSLSQVGAITPQSLPSLLQSVRECLENSDWATRKAAGDTLCALASHSSHLIGDNSATIVAALESCRFDKVKPVRDSISEALLAWKKVTGKGEDVEEDKESKSSSPIDVGEKLGLKKFSGNEQLDASLKDSSSCPAPASDPVPGTKGSGMPEKAVKLETRISDDLPVEVVVPRRTLQSSLSQGDEGKELNDDNSRGTAGHDGKSCNDSNDMVSAISAGSNDMGKAKGLFSKTEEPDDSVREKFTESRHLNLDERAVNSLRDPSAPRSISRIDGHSEPFMNSKGNWLGIQRQLSLLERQQASLMNMLQEFMGGSHDSMVTLENRVRGLERVVDEMARDLSLPSNRRGGGMMGFDGSAGRSASKFLPSDGTSGARGRDPPWRQDADTWDPYSYAAPRNGVTSSRRGPVGLPTEGRSSRTDQEGDQISNRRAWEKGPASKDEATLEAIRVAGEDSISSRATTKHTPIPELDAEALWASWNRAMDSLHVGDVDSAYAEVLSTGDDLLLVKLMDRSGPVLDQLSDETAGEVLHAAGQFLQEQSLLDIAFSWFQQLTDLVGEQGADLPSLKVEMKRDILLSLHEASSSMEPPEDWEGPTPEQMMLQLASAWGFSLQQLIK</sequence>
<dbReference type="SUPFAM" id="SSF48371">
    <property type="entry name" value="ARM repeat"/>
    <property type="match status" value="1"/>
</dbReference>
<dbReference type="GO" id="GO:0010005">
    <property type="term" value="C:cortical microtubule, transverse to long axis"/>
    <property type="evidence" value="ECO:0007669"/>
    <property type="project" value="TreeGrafter"/>
</dbReference>
<feature type="region of interest" description="Disordered" evidence="1">
    <location>
        <begin position="583"/>
        <end position="684"/>
    </location>
</feature>
<organism evidence="4">
    <name type="scientific">Spirodela intermedia</name>
    <name type="common">Intermediate duckweed</name>
    <dbReference type="NCBI Taxonomy" id="51605"/>
    <lineage>
        <taxon>Eukaryota</taxon>
        <taxon>Viridiplantae</taxon>
        <taxon>Streptophyta</taxon>
        <taxon>Embryophyta</taxon>
        <taxon>Tracheophyta</taxon>
        <taxon>Spermatophyta</taxon>
        <taxon>Magnoliopsida</taxon>
        <taxon>Liliopsida</taxon>
        <taxon>Araceae</taxon>
        <taxon>Lemnoideae</taxon>
        <taxon>Spirodela</taxon>
    </lineage>
</organism>
<dbReference type="Gene3D" id="1.25.10.10">
    <property type="entry name" value="Leucine-rich Repeat Variant"/>
    <property type="match status" value="2"/>
</dbReference>
<dbReference type="InterPro" id="IPR011989">
    <property type="entry name" value="ARM-like"/>
</dbReference>
<feature type="region of interest" description="Disordered" evidence="1">
    <location>
        <begin position="368"/>
        <end position="395"/>
    </location>
</feature>
<dbReference type="PANTHER" id="PTHR31355">
    <property type="entry name" value="MICROTUBULE-ASSOCIATED PROTEIN TORTIFOLIA1"/>
    <property type="match status" value="1"/>
</dbReference>
<keyword evidence="5" id="KW-1185">Reference proteome</keyword>
<evidence type="ECO:0000313" key="4">
    <source>
        <dbReference type="EMBL" id="CAA2618525.1"/>
    </source>
</evidence>
<feature type="region of interest" description="Disordered" evidence="1">
    <location>
        <begin position="1"/>
        <end position="39"/>
    </location>
</feature>
<dbReference type="InterPro" id="IPR016024">
    <property type="entry name" value="ARM-type_fold"/>
</dbReference>
<dbReference type="InterPro" id="IPR057600">
    <property type="entry name" value="TORTIFOLIA1/SINE1-2_N"/>
</dbReference>
<evidence type="ECO:0000313" key="5">
    <source>
        <dbReference type="Proteomes" id="UP001189122"/>
    </source>
</evidence>
<dbReference type="InterPro" id="IPR033337">
    <property type="entry name" value="TORTIFOLIA1/SINE1-2"/>
</dbReference>
<dbReference type="Proteomes" id="UP001189122">
    <property type="component" value="Unassembled WGS sequence"/>
</dbReference>
<gene>
    <name evidence="4" type="ORF">SI7747_04004692</name>
</gene>
<feature type="compositionally biased region" description="Polar residues" evidence="1">
    <location>
        <begin position="449"/>
        <end position="463"/>
    </location>
</feature>
<accession>A0A7I8IM71</accession>
<dbReference type="GO" id="GO:0010031">
    <property type="term" value="P:circumnutation"/>
    <property type="evidence" value="ECO:0007669"/>
    <property type="project" value="TreeGrafter"/>
</dbReference>
<dbReference type="GO" id="GO:0008017">
    <property type="term" value="F:microtubule binding"/>
    <property type="evidence" value="ECO:0007669"/>
    <property type="project" value="InterPro"/>
</dbReference>
<dbReference type="GO" id="GO:0009826">
    <property type="term" value="P:unidimensional cell growth"/>
    <property type="evidence" value="ECO:0007669"/>
    <property type="project" value="TreeGrafter"/>
</dbReference>
<feature type="compositionally biased region" description="Basic and acidic residues" evidence="1">
    <location>
        <begin position="428"/>
        <end position="448"/>
    </location>
</feature>
<feature type="compositionally biased region" description="Basic and acidic residues" evidence="1">
    <location>
        <begin position="617"/>
        <end position="627"/>
    </location>
</feature>
<feature type="domain" description="TORTIFOLIA1/TORL1-2 C-terminal" evidence="2">
    <location>
        <begin position="716"/>
        <end position="849"/>
    </location>
</feature>
<dbReference type="EMBL" id="LR743591">
    <property type="protein sequence ID" value="CAA2618525.1"/>
    <property type="molecule type" value="Genomic_DNA"/>
</dbReference>
<proteinExistence type="predicted"/>
<feature type="domain" description="TORTIFOLIA1/SINE1-2 N-terminal" evidence="3">
    <location>
        <begin position="49"/>
        <end position="331"/>
    </location>
</feature>
<dbReference type="Pfam" id="PF24713">
    <property type="entry name" value="TOR1L1_C"/>
    <property type="match status" value="1"/>
</dbReference>
<feature type="compositionally biased region" description="Basic and acidic residues" evidence="1">
    <location>
        <begin position="475"/>
        <end position="490"/>
    </location>
</feature>
<dbReference type="PANTHER" id="PTHR31355:SF7">
    <property type="entry name" value="MICROTUBULE-ASSOCIATED PROTEIN TORTIFOLIA1"/>
    <property type="match status" value="1"/>
</dbReference>
<evidence type="ECO:0000259" key="2">
    <source>
        <dbReference type="Pfam" id="PF24713"/>
    </source>
</evidence>
<feature type="compositionally biased region" description="Basic and acidic residues" evidence="1">
    <location>
        <begin position="672"/>
        <end position="684"/>
    </location>
</feature>
<feature type="region of interest" description="Disordered" evidence="1">
    <location>
        <begin position="412"/>
        <end position="490"/>
    </location>
</feature>
<reference evidence="4 5" key="1">
    <citation type="submission" date="2019-12" db="EMBL/GenBank/DDBJ databases">
        <authorList>
            <person name="Scholz U."/>
            <person name="Mascher M."/>
            <person name="Fiebig A."/>
        </authorList>
    </citation>
    <scope>NUCLEOTIDE SEQUENCE</scope>
</reference>
<dbReference type="AlphaFoldDB" id="A0A7I8IM71"/>
<dbReference type="InterPro" id="IPR057599">
    <property type="entry name" value="TORTIFOLIA1/TORL1-2_C"/>
</dbReference>
<dbReference type="EMBL" id="CACRZD030000004">
    <property type="protein sequence ID" value="CAA6658245.1"/>
    <property type="molecule type" value="Genomic_DNA"/>
</dbReference>
<evidence type="ECO:0000256" key="1">
    <source>
        <dbReference type="SAM" id="MobiDB-lite"/>
    </source>
</evidence>